<dbReference type="Proteomes" id="UP000177230">
    <property type="component" value="Unassembled WGS sequence"/>
</dbReference>
<keyword evidence="4 10" id="KW-0378">Hydrolase</keyword>
<dbReference type="Gene3D" id="3.100.10.20">
    <property type="entry name" value="CRISPR-associated endonuclease Cas1, N-terminal domain"/>
    <property type="match status" value="1"/>
</dbReference>
<keyword evidence="3 10" id="KW-0255">Endonuclease</keyword>
<comment type="subunit">
    <text evidence="9 10">Homodimer, forms a heterotetramer with a Cas2 homodimer.</text>
</comment>
<dbReference type="Gene3D" id="1.20.120.920">
    <property type="entry name" value="CRISPR-associated endonuclease Cas1, C-terminal domain"/>
    <property type="match status" value="1"/>
</dbReference>
<evidence type="ECO:0000256" key="4">
    <source>
        <dbReference type="ARBA" id="ARBA00022801"/>
    </source>
</evidence>
<dbReference type="PANTHER" id="PTHR34353:SF2">
    <property type="entry name" value="CRISPR-ASSOCIATED ENDONUCLEASE CAS1 1"/>
    <property type="match status" value="1"/>
</dbReference>
<dbReference type="EC" id="3.1.-.-" evidence="10"/>
<name>A0A1F5RFA7_9BACT</name>
<evidence type="ECO:0000256" key="3">
    <source>
        <dbReference type="ARBA" id="ARBA00022759"/>
    </source>
</evidence>
<dbReference type="InterPro" id="IPR042211">
    <property type="entry name" value="CRISPR-assoc_Cas1_N"/>
</dbReference>
<keyword evidence="2 10" id="KW-0479">Metal-binding</keyword>
<dbReference type="InterPro" id="IPR019856">
    <property type="entry name" value="CRISPR-assoc_Cas1_DVULG"/>
</dbReference>
<comment type="cofactor">
    <cofactor evidence="10">
        <name>Mg(2+)</name>
        <dbReference type="ChEBI" id="CHEBI:18420"/>
    </cofactor>
    <cofactor evidence="10">
        <name>Mn(2+)</name>
        <dbReference type="ChEBI" id="CHEBI:29035"/>
    </cofactor>
</comment>
<evidence type="ECO:0000313" key="12">
    <source>
        <dbReference type="Proteomes" id="UP000177230"/>
    </source>
</evidence>
<evidence type="ECO:0000256" key="8">
    <source>
        <dbReference type="ARBA" id="ARBA00023211"/>
    </source>
</evidence>
<dbReference type="NCBIfam" id="TIGR00287">
    <property type="entry name" value="cas1"/>
    <property type="match status" value="1"/>
</dbReference>
<comment type="function">
    <text evidence="10">CRISPR (clustered regularly interspaced short palindromic repeat), is an adaptive immune system that provides protection against mobile genetic elements (viruses, transposable elements and conjugative plasmids). CRISPR clusters contain spacers, sequences complementary to antecedent mobile elements, and target invading nucleic acids. CRISPR clusters are transcribed and processed into CRISPR RNA (crRNA). Acts as a dsDNA endonuclease. Involved in the integration of spacer DNA into the CRISPR cassette.</text>
</comment>
<gene>
    <name evidence="10" type="primary">cas1</name>
    <name evidence="11" type="ORF">A2024_04740</name>
</gene>
<dbReference type="GO" id="GO:0004520">
    <property type="term" value="F:DNA endonuclease activity"/>
    <property type="evidence" value="ECO:0007669"/>
    <property type="project" value="InterPro"/>
</dbReference>
<accession>A0A1F5RFA7</accession>
<dbReference type="InterPro" id="IPR002729">
    <property type="entry name" value="CRISPR-assoc_Cas1"/>
</dbReference>
<dbReference type="GO" id="GO:0016787">
    <property type="term" value="F:hydrolase activity"/>
    <property type="evidence" value="ECO:0007669"/>
    <property type="project" value="UniProtKB-KW"/>
</dbReference>
<evidence type="ECO:0000313" key="11">
    <source>
        <dbReference type="EMBL" id="OGF13089.1"/>
    </source>
</evidence>
<keyword evidence="5 10" id="KW-0460">Magnesium</keyword>
<dbReference type="EMBL" id="MFFM01000026">
    <property type="protein sequence ID" value="OGF13089.1"/>
    <property type="molecule type" value="Genomic_DNA"/>
</dbReference>
<dbReference type="GO" id="GO:0043571">
    <property type="term" value="P:maintenance of CRISPR repeat elements"/>
    <property type="evidence" value="ECO:0007669"/>
    <property type="project" value="UniProtKB-UniRule"/>
</dbReference>
<proteinExistence type="inferred from homology"/>
<evidence type="ECO:0000256" key="6">
    <source>
        <dbReference type="ARBA" id="ARBA00023118"/>
    </source>
</evidence>
<dbReference type="NCBIfam" id="TIGR03640">
    <property type="entry name" value="cas1_DVULG"/>
    <property type="match status" value="1"/>
</dbReference>
<keyword evidence="7 10" id="KW-0238">DNA-binding</keyword>
<keyword evidence="8 10" id="KW-0464">Manganese</keyword>
<evidence type="ECO:0000256" key="10">
    <source>
        <dbReference type="HAMAP-Rule" id="MF_01470"/>
    </source>
</evidence>
<dbReference type="GO" id="GO:0046872">
    <property type="term" value="F:metal ion binding"/>
    <property type="evidence" value="ECO:0007669"/>
    <property type="project" value="UniProtKB-UniRule"/>
</dbReference>
<evidence type="ECO:0000256" key="9">
    <source>
        <dbReference type="ARBA" id="ARBA00038592"/>
    </source>
</evidence>
<feature type="binding site" evidence="10">
    <location>
        <position position="249"/>
    </location>
    <ligand>
        <name>Mn(2+)</name>
        <dbReference type="ChEBI" id="CHEBI:29035"/>
    </ligand>
</feature>
<evidence type="ECO:0000256" key="2">
    <source>
        <dbReference type="ARBA" id="ARBA00022723"/>
    </source>
</evidence>
<dbReference type="GO" id="GO:0051607">
    <property type="term" value="P:defense response to virus"/>
    <property type="evidence" value="ECO:0007669"/>
    <property type="project" value="UniProtKB-UniRule"/>
</dbReference>
<dbReference type="AlphaFoldDB" id="A0A1F5RFA7"/>
<dbReference type="Pfam" id="PF01867">
    <property type="entry name" value="Cas_Cas1"/>
    <property type="match status" value="1"/>
</dbReference>
<evidence type="ECO:0000256" key="1">
    <source>
        <dbReference type="ARBA" id="ARBA00022722"/>
    </source>
</evidence>
<keyword evidence="1 10" id="KW-0540">Nuclease</keyword>
<feature type="binding site" evidence="10">
    <location>
        <position position="166"/>
    </location>
    <ligand>
        <name>Mn(2+)</name>
        <dbReference type="ChEBI" id="CHEBI:29035"/>
    </ligand>
</feature>
<comment type="similarity">
    <text evidence="10">Belongs to the CRISPR-associated endonuclease Cas1 family.</text>
</comment>
<dbReference type="PANTHER" id="PTHR34353">
    <property type="entry name" value="CRISPR-ASSOCIATED ENDONUCLEASE CAS1 1"/>
    <property type="match status" value="1"/>
</dbReference>
<dbReference type="InterPro" id="IPR042206">
    <property type="entry name" value="CRISPR-assoc_Cas1_C"/>
</dbReference>
<feature type="binding site" evidence="10">
    <location>
        <position position="234"/>
    </location>
    <ligand>
        <name>Mn(2+)</name>
        <dbReference type="ChEBI" id="CHEBI:29035"/>
    </ligand>
</feature>
<protein>
    <recommendedName>
        <fullName evidence="10">CRISPR-associated endonuclease Cas1</fullName>
        <ecNumber evidence="10">3.1.-.-</ecNumber>
    </recommendedName>
</protein>
<evidence type="ECO:0000256" key="5">
    <source>
        <dbReference type="ARBA" id="ARBA00022842"/>
    </source>
</evidence>
<keyword evidence="6 10" id="KW-0051">Antiviral defense</keyword>
<sequence>MKKLLNTLYVTTQGAYLHQEGEAVVVKVEGQEKLRLPIHTLGGIVCFGNVLCSPFLLGLCGQRGVNVGFLTEHGRFMTRAQGPISGNILLRKEQYRKAQAPKEAVGIVQNILAGKLTNMRTVLRRAMRDHPENDKDKAISQATDRLDYIVGKIEQTVDIDVLRGLEGDTAKLYFSLFDRMITADKESFFMKERSRRPPLDKLNALLSFLYTLLTHDAVGACEGVGLDPQMGFLHAMRPGRPSLALDLMEEFRSVIADRLALSLINLKQINGKGFKTTETGAVAMDDETRKTLLVAYQKRKQEEIMHPYLQEKAPIGLLLHLQALLLARYLRGDIDGYPPFFWR</sequence>
<comment type="caution">
    <text evidence="11">The sequence shown here is derived from an EMBL/GenBank/DDBJ whole genome shotgun (WGS) entry which is preliminary data.</text>
</comment>
<dbReference type="CDD" id="cd09721">
    <property type="entry name" value="Cas1_I-C"/>
    <property type="match status" value="1"/>
</dbReference>
<organism evidence="11 12">
    <name type="scientific">Candidatus Edwardsbacteria bacterium GWF2_54_11</name>
    <dbReference type="NCBI Taxonomy" id="1817851"/>
    <lineage>
        <taxon>Bacteria</taxon>
        <taxon>Candidatus Edwardsiibacteriota</taxon>
    </lineage>
</organism>
<reference evidence="11 12" key="1">
    <citation type="journal article" date="2016" name="Nat. Commun.">
        <title>Thousands of microbial genomes shed light on interconnected biogeochemical processes in an aquifer system.</title>
        <authorList>
            <person name="Anantharaman K."/>
            <person name="Brown C.T."/>
            <person name="Hug L.A."/>
            <person name="Sharon I."/>
            <person name="Castelle C.J."/>
            <person name="Probst A.J."/>
            <person name="Thomas B.C."/>
            <person name="Singh A."/>
            <person name="Wilkins M.J."/>
            <person name="Karaoz U."/>
            <person name="Brodie E.L."/>
            <person name="Williams K.H."/>
            <person name="Hubbard S.S."/>
            <person name="Banfield J.F."/>
        </authorList>
    </citation>
    <scope>NUCLEOTIDE SEQUENCE [LARGE SCALE GENOMIC DNA]</scope>
</reference>
<dbReference type="HAMAP" id="MF_01470">
    <property type="entry name" value="Cas1"/>
    <property type="match status" value="1"/>
</dbReference>
<evidence type="ECO:0000256" key="7">
    <source>
        <dbReference type="ARBA" id="ARBA00023125"/>
    </source>
</evidence>
<dbReference type="GO" id="GO:0003677">
    <property type="term" value="F:DNA binding"/>
    <property type="evidence" value="ECO:0007669"/>
    <property type="project" value="UniProtKB-KW"/>
</dbReference>
<dbReference type="InterPro" id="IPR050646">
    <property type="entry name" value="Cas1"/>
</dbReference>